<evidence type="ECO:0000256" key="2">
    <source>
        <dbReference type="ARBA" id="ARBA00023015"/>
    </source>
</evidence>
<dbReference type="PROSITE" id="PS50931">
    <property type="entry name" value="HTH_LYSR"/>
    <property type="match status" value="1"/>
</dbReference>
<dbReference type="PANTHER" id="PTHR30537">
    <property type="entry name" value="HTH-TYPE TRANSCRIPTIONAL REGULATOR"/>
    <property type="match status" value="1"/>
</dbReference>
<dbReference type="Gene3D" id="3.40.190.290">
    <property type="match status" value="1"/>
</dbReference>
<dbReference type="InterPro" id="IPR000847">
    <property type="entry name" value="LysR_HTH_N"/>
</dbReference>
<comment type="similarity">
    <text evidence="1">Belongs to the LysR transcriptional regulatory family.</text>
</comment>
<dbReference type="InterPro" id="IPR036388">
    <property type="entry name" value="WH-like_DNA-bd_sf"/>
</dbReference>
<dbReference type="EMBL" id="AEEC02000010">
    <property type="protein sequence ID" value="EOA05062.1"/>
    <property type="molecule type" value="Genomic_DNA"/>
</dbReference>
<evidence type="ECO:0000256" key="4">
    <source>
        <dbReference type="ARBA" id="ARBA00023163"/>
    </source>
</evidence>
<evidence type="ECO:0000259" key="5">
    <source>
        <dbReference type="PROSITE" id="PS50931"/>
    </source>
</evidence>
<dbReference type="RefSeq" id="WP_006463039.1">
    <property type="nucleotide sequence ID" value="NZ_AEEC02000010.1"/>
</dbReference>
<dbReference type="GO" id="GO:0003677">
    <property type="term" value="F:DNA binding"/>
    <property type="evidence" value="ECO:0007669"/>
    <property type="project" value="UniProtKB-KW"/>
</dbReference>
<dbReference type="CDD" id="cd08422">
    <property type="entry name" value="PBP2_CrgA_like"/>
    <property type="match status" value="1"/>
</dbReference>
<accession>A0AAI9N4A5</accession>
<evidence type="ECO:0000313" key="6">
    <source>
        <dbReference type="EMBL" id="EOA05062.1"/>
    </source>
</evidence>
<dbReference type="InterPro" id="IPR058163">
    <property type="entry name" value="LysR-type_TF_proteobact-type"/>
</dbReference>
<dbReference type="FunFam" id="1.10.10.10:FF:000001">
    <property type="entry name" value="LysR family transcriptional regulator"/>
    <property type="match status" value="1"/>
</dbReference>
<dbReference type="Gene3D" id="1.10.10.10">
    <property type="entry name" value="Winged helix-like DNA-binding domain superfamily/Winged helix DNA-binding domain"/>
    <property type="match status" value="1"/>
</dbReference>
<dbReference type="GO" id="GO:0003700">
    <property type="term" value="F:DNA-binding transcription factor activity"/>
    <property type="evidence" value="ECO:0007669"/>
    <property type="project" value="InterPro"/>
</dbReference>
<dbReference type="Pfam" id="PF00126">
    <property type="entry name" value="HTH_1"/>
    <property type="match status" value="1"/>
</dbReference>
<comment type="caution">
    <text evidence="6">The sequence shown here is derived from an EMBL/GenBank/DDBJ whole genome shotgun (WGS) entry which is preliminary data.</text>
</comment>
<proteinExistence type="inferred from homology"/>
<dbReference type="Proteomes" id="UP000006772">
    <property type="component" value="Unassembled WGS sequence"/>
</dbReference>
<evidence type="ECO:0000313" key="7">
    <source>
        <dbReference type="Proteomes" id="UP000006772"/>
    </source>
</evidence>
<protein>
    <submittedName>
        <fullName evidence="6">LysR family transcription regulator protein</fullName>
    </submittedName>
</protein>
<dbReference type="InterPro" id="IPR005119">
    <property type="entry name" value="LysR_subst-bd"/>
</dbReference>
<dbReference type="SUPFAM" id="SSF53850">
    <property type="entry name" value="Periplasmic binding protein-like II"/>
    <property type="match status" value="1"/>
</dbReference>
<name>A0AAI9N4A5_9BURK</name>
<dbReference type="PANTHER" id="PTHR30537:SF5">
    <property type="entry name" value="HTH-TYPE TRANSCRIPTIONAL ACTIVATOR TTDR-RELATED"/>
    <property type="match status" value="1"/>
</dbReference>
<keyword evidence="2" id="KW-0805">Transcription regulation</keyword>
<sequence>MDKLLAMEAFVAVVETGSFVSAVDVTGLSKPAVSRHVSELEQFLGIRLLHRTTRRLSLTEEGRVYFAKSKELLGALQDVENEVGLSSDQAIGRLRVCAPHDFGVEQLAPLWGKFAEQYPRIELNITLSDKTTDLIEGGYDMAIRIGAMADSRMIARPLAPVRMKVCASPALLRQAGVPCHPSDLREFPFISYSLQSNGDEWQFCNAQGETAIARMRSSMQVNNGATCRAMAIGGRGVAIQPDFIVNAALASGELVELLPDWSIGQHDMMAHVLYPTRAYLPPKVQRLRDFLIEEFRTPPWCPKAARLRLVAH</sequence>
<dbReference type="Pfam" id="PF03466">
    <property type="entry name" value="LysR_substrate"/>
    <property type="match status" value="1"/>
</dbReference>
<evidence type="ECO:0000256" key="3">
    <source>
        <dbReference type="ARBA" id="ARBA00023125"/>
    </source>
</evidence>
<reference evidence="6 7" key="1">
    <citation type="journal article" date="2013" name="Front. Microbiol.">
        <title>The genome of the endophytic bacterium H. frisingense GSF30(T) identifies diverse strategies in the Herbaspirillum genus to interact with plants.</title>
        <authorList>
            <person name="Straub D."/>
            <person name="Rothballer M."/>
            <person name="Hartmann A."/>
            <person name="Ludewig U."/>
        </authorList>
    </citation>
    <scope>NUCLEOTIDE SEQUENCE [LARGE SCALE GENOMIC DNA]</scope>
    <source>
        <strain evidence="6 7">GSF30</strain>
    </source>
</reference>
<dbReference type="SUPFAM" id="SSF46785">
    <property type="entry name" value="Winged helix' DNA-binding domain"/>
    <property type="match status" value="1"/>
</dbReference>
<dbReference type="AlphaFoldDB" id="A0AAI9N4A5"/>
<feature type="domain" description="HTH lysR-type" evidence="5">
    <location>
        <begin position="1"/>
        <end position="59"/>
    </location>
</feature>
<keyword evidence="3" id="KW-0238">DNA-binding</keyword>
<dbReference type="InterPro" id="IPR036390">
    <property type="entry name" value="WH_DNA-bd_sf"/>
</dbReference>
<keyword evidence="4" id="KW-0804">Transcription</keyword>
<organism evidence="6 7">
    <name type="scientific">Herbaspirillum frisingense GSF30</name>
    <dbReference type="NCBI Taxonomy" id="864073"/>
    <lineage>
        <taxon>Bacteria</taxon>
        <taxon>Pseudomonadati</taxon>
        <taxon>Pseudomonadota</taxon>
        <taxon>Betaproteobacteria</taxon>
        <taxon>Burkholderiales</taxon>
        <taxon>Oxalobacteraceae</taxon>
        <taxon>Herbaspirillum</taxon>
    </lineage>
</organism>
<evidence type="ECO:0000256" key="1">
    <source>
        <dbReference type="ARBA" id="ARBA00009437"/>
    </source>
</evidence>
<gene>
    <name evidence="6" type="ORF">HFRIS_009275</name>
</gene>